<gene>
    <name evidence="2" type="ORF">DM813_20290</name>
</gene>
<dbReference type="InterPro" id="IPR036866">
    <property type="entry name" value="RibonucZ/Hydroxyglut_hydro"/>
</dbReference>
<dbReference type="OrthoDB" id="9789133at2"/>
<dbReference type="RefSeq" id="WP_128325118.1">
    <property type="nucleotide sequence ID" value="NZ_QJRG01000047.1"/>
</dbReference>
<dbReference type="EMBL" id="QJRG01000047">
    <property type="protein sequence ID" value="RWU21515.1"/>
    <property type="molecule type" value="Genomic_DNA"/>
</dbReference>
<dbReference type="AlphaFoldDB" id="A0A443ZQX9"/>
<proteinExistence type="predicted"/>
<protein>
    <recommendedName>
        <fullName evidence="4">MBL fold metallo-hydrolase</fullName>
    </recommendedName>
</protein>
<sequence>MRDNTLRWLLLALVLLIGACTYLPASRGLTVTNKTVVAEPKLQYLGAGGWLIHWRGEGVLLAPSLSNPGGFGARGIPPLWVKANPQRIDTFMPAASDVSMLLVGHAHYDHLLDVPRVLQIQAPNAIVYGSHTVAHILHAAHIDPARVRALQPSEIANPRKPSAPGTWFYSGRETRKDGDSTGARPAGVIRAMPIQSEHAGHAFGINFIQGQYDDNLETLPKTLFGWRLGEVTVAWLIDLLDAQGKPVYRLHYQDSAATPPLGFPPLIADGKGIDVEILCAASWDQVHAYPAALLRVTRPRTLILGHWENFFGNDPGQPARTIPLQDYKGLLERLLVHKPLVPEPFSFVQLPPAQ</sequence>
<reference evidence="2 3" key="1">
    <citation type="submission" date="2018-06" db="EMBL/GenBank/DDBJ databases">
        <title>Bacteria isolated from soil of Wuhan.</title>
        <authorList>
            <person name="Wei X."/>
            <person name="Chunhua H."/>
        </authorList>
    </citation>
    <scope>NUCLEOTIDE SEQUENCE [LARGE SCALE GENOMIC DNA]</scope>
    <source>
        <strain evidence="3">xwS2</strain>
    </source>
</reference>
<dbReference type="Gene3D" id="3.60.15.10">
    <property type="entry name" value="Ribonuclease Z/Hydroxyacylglutathione hydrolase-like"/>
    <property type="match status" value="1"/>
</dbReference>
<name>A0A443ZQX9_9PSED</name>
<evidence type="ECO:0000313" key="2">
    <source>
        <dbReference type="EMBL" id="RWU21515.1"/>
    </source>
</evidence>
<dbReference type="PROSITE" id="PS51257">
    <property type="entry name" value="PROKAR_LIPOPROTEIN"/>
    <property type="match status" value="1"/>
</dbReference>
<evidence type="ECO:0000313" key="3">
    <source>
        <dbReference type="Proteomes" id="UP000288983"/>
    </source>
</evidence>
<organism evidence="2 3">
    <name type="scientific">Pseudomonas alkylphenolica</name>
    <dbReference type="NCBI Taxonomy" id="237609"/>
    <lineage>
        <taxon>Bacteria</taxon>
        <taxon>Pseudomonadati</taxon>
        <taxon>Pseudomonadota</taxon>
        <taxon>Gammaproteobacteria</taxon>
        <taxon>Pseudomonadales</taxon>
        <taxon>Pseudomonadaceae</taxon>
        <taxon>Pseudomonas</taxon>
    </lineage>
</organism>
<evidence type="ECO:0000256" key="1">
    <source>
        <dbReference type="SAM" id="MobiDB-lite"/>
    </source>
</evidence>
<accession>A0A443ZQX9</accession>
<dbReference type="SUPFAM" id="SSF56281">
    <property type="entry name" value="Metallo-hydrolase/oxidoreductase"/>
    <property type="match status" value="1"/>
</dbReference>
<feature type="region of interest" description="Disordered" evidence="1">
    <location>
        <begin position="155"/>
        <end position="184"/>
    </location>
</feature>
<dbReference type="Proteomes" id="UP000288983">
    <property type="component" value="Unassembled WGS sequence"/>
</dbReference>
<evidence type="ECO:0008006" key="4">
    <source>
        <dbReference type="Google" id="ProtNLM"/>
    </source>
</evidence>
<comment type="caution">
    <text evidence="2">The sequence shown here is derived from an EMBL/GenBank/DDBJ whole genome shotgun (WGS) entry which is preliminary data.</text>
</comment>